<protein>
    <recommendedName>
        <fullName evidence="4">Integral membrane protein</fullName>
    </recommendedName>
</protein>
<keyword evidence="1" id="KW-0472">Membrane</keyword>
<organism evidence="2 3">
    <name type="scientific">Streptomyces sp. 900129855</name>
    <dbReference type="NCBI Taxonomy" id="3155129"/>
    <lineage>
        <taxon>Bacteria</taxon>
        <taxon>Bacillati</taxon>
        <taxon>Actinomycetota</taxon>
        <taxon>Actinomycetes</taxon>
        <taxon>Kitasatosporales</taxon>
        <taxon>Streptomycetaceae</taxon>
        <taxon>Streptomyces</taxon>
    </lineage>
</organism>
<keyword evidence="1" id="KW-1133">Transmembrane helix</keyword>
<dbReference type="Proteomes" id="UP001550739">
    <property type="component" value="Unassembled WGS sequence"/>
</dbReference>
<feature type="transmembrane region" description="Helical" evidence="1">
    <location>
        <begin position="111"/>
        <end position="133"/>
    </location>
</feature>
<name>A0ABV2ZC52_9ACTN</name>
<evidence type="ECO:0000313" key="2">
    <source>
        <dbReference type="EMBL" id="MEU3780099.1"/>
    </source>
</evidence>
<proteinExistence type="predicted"/>
<keyword evidence="1" id="KW-0812">Transmembrane</keyword>
<dbReference type="RefSeq" id="WP_361701231.1">
    <property type="nucleotide sequence ID" value="NZ_JBEZVE010000003.1"/>
</dbReference>
<gene>
    <name evidence="2" type="ORF">AB0E89_05815</name>
</gene>
<feature type="transmembrane region" description="Helical" evidence="1">
    <location>
        <begin position="78"/>
        <end position="99"/>
    </location>
</feature>
<keyword evidence="3" id="KW-1185">Reference proteome</keyword>
<comment type="caution">
    <text evidence="2">The sequence shown here is derived from an EMBL/GenBank/DDBJ whole genome shotgun (WGS) entry which is preliminary data.</text>
</comment>
<feature type="transmembrane region" description="Helical" evidence="1">
    <location>
        <begin position="32"/>
        <end position="52"/>
    </location>
</feature>
<dbReference type="EMBL" id="JBEZVE010000003">
    <property type="protein sequence ID" value="MEU3780099.1"/>
    <property type="molecule type" value="Genomic_DNA"/>
</dbReference>
<evidence type="ECO:0000256" key="1">
    <source>
        <dbReference type="SAM" id="Phobius"/>
    </source>
</evidence>
<evidence type="ECO:0008006" key="4">
    <source>
        <dbReference type="Google" id="ProtNLM"/>
    </source>
</evidence>
<accession>A0ABV2ZC52</accession>
<reference evidence="2 3" key="1">
    <citation type="submission" date="2024-06" db="EMBL/GenBank/DDBJ databases">
        <title>The Natural Products Discovery Center: Release of the First 8490 Sequenced Strains for Exploring Actinobacteria Biosynthetic Diversity.</title>
        <authorList>
            <person name="Kalkreuter E."/>
            <person name="Kautsar S.A."/>
            <person name="Yang D."/>
            <person name="Bader C.D."/>
            <person name="Teijaro C.N."/>
            <person name="Fluegel L."/>
            <person name="Davis C.M."/>
            <person name="Simpson J.R."/>
            <person name="Lauterbach L."/>
            <person name="Steele A.D."/>
            <person name="Gui C."/>
            <person name="Meng S."/>
            <person name="Li G."/>
            <person name="Viehrig K."/>
            <person name="Ye F."/>
            <person name="Su P."/>
            <person name="Kiefer A.F."/>
            <person name="Nichols A."/>
            <person name="Cepeda A.J."/>
            <person name="Yan W."/>
            <person name="Fan B."/>
            <person name="Jiang Y."/>
            <person name="Adhikari A."/>
            <person name="Zheng C.-J."/>
            <person name="Schuster L."/>
            <person name="Cowan T.M."/>
            <person name="Smanski M.J."/>
            <person name="Chevrette M.G."/>
            <person name="De Carvalho L.P.S."/>
            <person name="Shen B."/>
        </authorList>
    </citation>
    <scope>NUCLEOTIDE SEQUENCE [LARGE SCALE GENOMIC DNA]</scope>
    <source>
        <strain evidence="2 3">NPDC033843</strain>
    </source>
</reference>
<evidence type="ECO:0000313" key="3">
    <source>
        <dbReference type="Proteomes" id="UP001550739"/>
    </source>
</evidence>
<sequence>MSTDTLTDLKTGATADANTDAGSAAKDDPEGWGIASWSVVLLALGVVAAYTFNVFEDRHSGAESAACHALANTWPMYAAAYAGLLTTVAAVTLAGRRLLRPLRPRGPVQMAGFVLPAGLLLLGLQALIVWSLYQPASGGTAGCAG</sequence>